<reference evidence="3 4" key="1">
    <citation type="journal article" date="2016" name="Nat. Commun.">
        <title>Thousands of microbial genomes shed light on interconnected biogeochemical processes in an aquifer system.</title>
        <authorList>
            <person name="Anantharaman K."/>
            <person name="Brown C.T."/>
            <person name="Hug L.A."/>
            <person name="Sharon I."/>
            <person name="Castelle C.J."/>
            <person name="Probst A.J."/>
            <person name="Thomas B.C."/>
            <person name="Singh A."/>
            <person name="Wilkins M.J."/>
            <person name="Karaoz U."/>
            <person name="Brodie E.L."/>
            <person name="Williams K.H."/>
            <person name="Hubbard S.S."/>
            <person name="Banfield J.F."/>
        </authorList>
    </citation>
    <scope>NUCLEOTIDE SEQUENCE [LARGE SCALE GENOMIC DNA]</scope>
</reference>
<dbReference type="SUPFAM" id="SSF48317">
    <property type="entry name" value="Acid phosphatase/Vanadium-dependent haloperoxidase"/>
    <property type="match status" value="1"/>
</dbReference>
<keyword evidence="1" id="KW-0812">Transmembrane</keyword>
<feature type="transmembrane region" description="Helical" evidence="1">
    <location>
        <begin position="123"/>
        <end position="143"/>
    </location>
</feature>
<accession>A0A1G2QNZ6</accession>
<evidence type="ECO:0000256" key="1">
    <source>
        <dbReference type="SAM" id="Phobius"/>
    </source>
</evidence>
<evidence type="ECO:0000313" key="3">
    <source>
        <dbReference type="EMBL" id="OHA62127.1"/>
    </source>
</evidence>
<dbReference type="InterPro" id="IPR000326">
    <property type="entry name" value="PAP2/HPO"/>
</dbReference>
<feature type="transmembrane region" description="Helical" evidence="1">
    <location>
        <begin position="149"/>
        <end position="167"/>
    </location>
</feature>
<dbReference type="PANTHER" id="PTHR14969:SF13">
    <property type="entry name" value="AT30094P"/>
    <property type="match status" value="1"/>
</dbReference>
<organism evidence="3 4">
    <name type="scientific">Candidatus Vogelbacteria bacterium RIFOXYD2_FULL_44_9</name>
    <dbReference type="NCBI Taxonomy" id="1802441"/>
    <lineage>
        <taxon>Bacteria</taxon>
        <taxon>Candidatus Vogeliibacteriota</taxon>
    </lineage>
</organism>
<protein>
    <recommendedName>
        <fullName evidence="2">Phosphatidic acid phosphatase type 2/haloperoxidase domain-containing protein</fullName>
    </recommendedName>
</protein>
<dbReference type="SMART" id="SM00014">
    <property type="entry name" value="acidPPc"/>
    <property type="match status" value="1"/>
</dbReference>
<keyword evidence="1" id="KW-1133">Transmembrane helix</keyword>
<comment type="caution">
    <text evidence="3">The sequence shown here is derived from an EMBL/GenBank/DDBJ whole genome shotgun (WGS) entry which is preliminary data.</text>
</comment>
<dbReference type="InterPro" id="IPR036938">
    <property type="entry name" value="PAP2/HPO_sf"/>
</dbReference>
<keyword evidence="1" id="KW-0472">Membrane</keyword>
<name>A0A1G2QNZ6_9BACT</name>
<feature type="transmembrane region" description="Helical" evidence="1">
    <location>
        <begin position="22"/>
        <end position="43"/>
    </location>
</feature>
<sequence>MDQKLFLLLSGLSGQSVWLDKLIYFCAVTLPWVVAVVLVIWILAQKNWSGKVKGVLVFFSASLTWWLASLFKYVYFSPRPFMELFQNKPLFTMDIWWDSLPSGHAVLFGALAGSAFGLKQKRWGLFLSTVAIIIAVARVIAGVHWPSDVIVGLFFGGGIGFLLSYFFNRVFL</sequence>
<dbReference type="PANTHER" id="PTHR14969">
    <property type="entry name" value="SPHINGOSINE-1-PHOSPHATE PHOSPHOHYDROLASE"/>
    <property type="match status" value="1"/>
</dbReference>
<dbReference type="EMBL" id="MHTM01000020">
    <property type="protein sequence ID" value="OHA62127.1"/>
    <property type="molecule type" value="Genomic_DNA"/>
</dbReference>
<proteinExistence type="predicted"/>
<feature type="domain" description="Phosphatidic acid phosphatase type 2/haloperoxidase" evidence="2">
    <location>
        <begin position="53"/>
        <end position="164"/>
    </location>
</feature>
<feature type="transmembrane region" description="Helical" evidence="1">
    <location>
        <begin position="95"/>
        <end position="116"/>
    </location>
</feature>
<evidence type="ECO:0000313" key="4">
    <source>
        <dbReference type="Proteomes" id="UP000177140"/>
    </source>
</evidence>
<dbReference type="Proteomes" id="UP000177140">
    <property type="component" value="Unassembled WGS sequence"/>
</dbReference>
<dbReference type="Gene3D" id="1.20.144.10">
    <property type="entry name" value="Phosphatidic acid phosphatase type 2/haloperoxidase"/>
    <property type="match status" value="1"/>
</dbReference>
<evidence type="ECO:0000259" key="2">
    <source>
        <dbReference type="SMART" id="SM00014"/>
    </source>
</evidence>
<feature type="transmembrane region" description="Helical" evidence="1">
    <location>
        <begin position="55"/>
        <end position="75"/>
    </location>
</feature>
<dbReference type="Pfam" id="PF01569">
    <property type="entry name" value="PAP2"/>
    <property type="match status" value="1"/>
</dbReference>
<gene>
    <name evidence="3" type="ORF">A2556_03115</name>
</gene>
<dbReference type="AlphaFoldDB" id="A0A1G2QNZ6"/>